<dbReference type="KEGG" id="kpin:30174427"/>
<feature type="compositionally biased region" description="Basic residues" evidence="1">
    <location>
        <begin position="684"/>
        <end position="694"/>
    </location>
</feature>
<proteinExistence type="predicted"/>
<dbReference type="RefSeq" id="XP_019009409.1">
    <property type="nucleotide sequence ID" value="XM_019157769.1"/>
</dbReference>
<feature type="region of interest" description="Disordered" evidence="1">
    <location>
        <begin position="67"/>
        <end position="129"/>
    </location>
</feature>
<feature type="compositionally biased region" description="Polar residues" evidence="1">
    <location>
        <begin position="217"/>
        <end position="229"/>
    </location>
</feature>
<feature type="compositionally biased region" description="Pro residues" evidence="1">
    <location>
        <begin position="637"/>
        <end position="649"/>
    </location>
</feature>
<dbReference type="EMBL" id="CP144529">
    <property type="protein sequence ID" value="WWC73752.1"/>
    <property type="molecule type" value="Genomic_DNA"/>
</dbReference>
<feature type="compositionally biased region" description="Polar residues" evidence="1">
    <location>
        <begin position="289"/>
        <end position="310"/>
    </location>
</feature>
<dbReference type="AlphaFoldDB" id="A0A1B9HY48"/>
<evidence type="ECO:0000313" key="2">
    <source>
        <dbReference type="EMBL" id="OCF48190.1"/>
    </source>
</evidence>
<feature type="compositionally biased region" description="Basic and acidic residues" evidence="1">
    <location>
        <begin position="618"/>
        <end position="635"/>
    </location>
</feature>
<feature type="region of interest" description="Disordered" evidence="1">
    <location>
        <begin position="211"/>
        <end position="514"/>
    </location>
</feature>
<dbReference type="Proteomes" id="UP000094020">
    <property type="component" value="Chromosome 11"/>
</dbReference>
<feature type="compositionally biased region" description="Pro residues" evidence="1">
    <location>
        <begin position="444"/>
        <end position="457"/>
    </location>
</feature>
<feature type="compositionally biased region" description="Gly residues" evidence="1">
    <location>
        <begin position="702"/>
        <end position="717"/>
    </location>
</feature>
<organism evidence="2">
    <name type="scientific">Kwoniella pini CBS 10737</name>
    <dbReference type="NCBI Taxonomy" id="1296096"/>
    <lineage>
        <taxon>Eukaryota</taxon>
        <taxon>Fungi</taxon>
        <taxon>Dikarya</taxon>
        <taxon>Basidiomycota</taxon>
        <taxon>Agaricomycotina</taxon>
        <taxon>Tremellomycetes</taxon>
        <taxon>Tremellales</taxon>
        <taxon>Cryptococcaceae</taxon>
        <taxon>Kwoniella</taxon>
    </lineage>
</organism>
<evidence type="ECO:0000313" key="3">
    <source>
        <dbReference type="EMBL" id="WWC73752.1"/>
    </source>
</evidence>
<reference evidence="2" key="1">
    <citation type="submission" date="2013-07" db="EMBL/GenBank/DDBJ databases">
        <title>The Genome Sequence of Cryptococcus pinus CBS10737.</title>
        <authorList>
            <consortium name="The Broad Institute Genome Sequencing Platform"/>
            <person name="Cuomo C."/>
            <person name="Litvintseva A."/>
            <person name="Chen Y."/>
            <person name="Heitman J."/>
            <person name="Sun S."/>
            <person name="Springer D."/>
            <person name="Dromer F."/>
            <person name="Young S.K."/>
            <person name="Zeng Q."/>
            <person name="Gargeya S."/>
            <person name="Fitzgerald M."/>
            <person name="Abouelleil A."/>
            <person name="Alvarado L."/>
            <person name="Berlin A.M."/>
            <person name="Chapman S.B."/>
            <person name="Dewar J."/>
            <person name="Goldberg J."/>
            <person name="Griggs A."/>
            <person name="Gujja S."/>
            <person name="Hansen M."/>
            <person name="Howarth C."/>
            <person name="Imamovic A."/>
            <person name="Larimer J."/>
            <person name="McCowan C."/>
            <person name="Murphy C."/>
            <person name="Pearson M."/>
            <person name="Priest M."/>
            <person name="Roberts A."/>
            <person name="Saif S."/>
            <person name="Shea T."/>
            <person name="Sykes S."/>
            <person name="Wortman J."/>
            <person name="Nusbaum C."/>
            <person name="Birren B."/>
        </authorList>
    </citation>
    <scope>NUCLEOTIDE SEQUENCE [LARGE SCALE GENOMIC DNA]</scope>
    <source>
        <strain evidence="2">CBS 10737</strain>
    </source>
</reference>
<accession>A0A1B9HY48</accession>
<name>A0A1B9HY48_9TREE</name>
<protein>
    <submittedName>
        <fullName evidence="2">Uncharacterized protein</fullName>
    </submittedName>
</protein>
<gene>
    <name evidence="2" type="ORF">I206_06058</name>
    <name evidence="3" type="ORF">I206_107724</name>
</gene>
<feature type="compositionally biased region" description="Polar residues" evidence="1">
    <location>
        <begin position="75"/>
        <end position="90"/>
    </location>
</feature>
<feature type="compositionally biased region" description="Basic and acidic residues" evidence="1">
    <location>
        <begin position="377"/>
        <end position="403"/>
    </location>
</feature>
<feature type="compositionally biased region" description="Polar residues" evidence="1">
    <location>
        <begin position="114"/>
        <end position="128"/>
    </location>
</feature>
<evidence type="ECO:0000256" key="1">
    <source>
        <dbReference type="SAM" id="MobiDB-lite"/>
    </source>
</evidence>
<sequence length="730" mass="80671">MEQQAIVSSVISDPTGRDQSILSFSKDTDLLTNSVNLLSNGHPAIQSMASHQSTPKLINFDDQQIPDSALHSHLPTPSLTSNSTVSNSIDPPQVMSSSSSVSTSSVQEKSQKTNSPPNTITAPRSLSSLEKLRQFKAEVEATRNNSKAANISSPNINIEETEMNPGKLAKMAESFILQQQQIKKENNPITSTSTVGENDFILSDREKALKEQLKLRSAQSQSRSPTSGSKRIAHNDSKAPSEEMNFSKRSRGDSGIQGQLQTSDQRRYPTLPANPPWNERNQDKLQKSPVASHSTTRAGSSSERNSNSAKFQPPHPNDPRFTRREVSTGSAGSVEPDYKPSDTNFVSSRFLRSGNGPHPMGRDSGSPPSRAALSSDSRGKERERNEFDRSRGYDGQRLADRISTKSPGPPHKYRQRSPSPTRPAPRAYSRGHTPPHERRGQGRPPSPPRQYPDPRTPVSPHQAGRDQYIGAHEQYGDPRMPLPPPPRTRPEIHERLPSPVHARLSQRGLPPEDYMEGRYLSAHRGVPFARHPPSAPTPEYGRPPIVNHHHDRSPVPNPLVAAGIDTNNVVETLQALKAQISKLEKLVPTTAALQPQPHHPPSQRGHEYDPYTEYARQYGHDRPREPHPREREYDSRPPGPPGHAYPPHPHGIEGRYEDERRGLPRGPPSPRGHYGAHEDPYPRPPHHPHDHVHRHGEFDGPPGRGRGGKGQGFGHGGGRGKRGRRGGRGH</sequence>
<dbReference type="EMBL" id="KI894014">
    <property type="protein sequence ID" value="OCF48190.1"/>
    <property type="molecule type" value="Genomic_DNA"/>
</dbReference>
<feature type="compositionally biased region" description="Low complexity" evidence="1">
    <location>
        <begin position="416"/>
        <end position="430"/>
    </location>
</feature>
<reference evidence="3" key="2">
    <citation type="submission" date="2013-07" db="EMBL/GenBank/DDBJ databases">
        <authorList>
            <consortium name="The Broad Institute Genome Sequencing Platform"/>
            <person name="Cuomo C."/>
            <person name="Litvintseva A."/>
            <person name="Chen Y."/>
            <person name="Heitman J."/>
            <person name="Sun S."/>
            <person name="Springer D."/>
            <person name="Dromer F."/>
            <person name="Young S.K."/>
            <person name="Zeng Q."/>
            <person name="Gargeya S."/>
            <person name="Fitzgerald M."/>
            <person name="Abouelleil A."/>
            <person name="Alvarado L."/>
            <person name="Berlin A.M."/>
            <person name="Chapman S.B."/>
            <person name="Dewar J."/>
            <person name="Goldberg J."/>
            <person name="Griggs A."/>
            <person name="Gujja S."/>
            <person name="Hansen M."/>
            <person name="Howarth C."/>
            <person name="Imamovic A."/>
            <person name="Larimer J."/>
            <person name="McCowan C."/>
            <person name="Murphy C."/>
            <person name="Pearson M."/>
            <person name="Priest M."/>
            <person name="Roberts A."/>
            <person name="Saif S."/>
            <person name="Shea T."/>
            <person name="Sykes S."/>
            <person name="Wortman J."/>
            <person name="Nusbaum C."/>
            <person name="Birren B."/>
        </authorList>
    </citation>
    <scope>NUCLEOTIDE SEQUENCE</scope>
    <source>
        <strain evidence="3">CBS 10737</strain>
    </source>
</reference>
<reference evidence="3" key="4">
    <citation type="submission" date="2024-02" db="EMBL/GenBank/DDBJ databases">
        <title>Comparative genomics of Cryptococcus and Kwoniella reveals pathogenesis evolution and contrasting modes of karyotype evolution via chromosome fusion or intercentromeric recombination.</title>
        <authorList>
            <person name="Coelho M.A."/>
            <person name="David-Palma M."/>
            <person name="Shea T."/>
            <person name="Bowers K."/>
            <person name="McGinley-Smith S."/>
            <person name="Mohammad A.W."/>
            <person name="Gnirke A."/>
            <person name="Yurkov A.M."/>
            <person name="Nowrousian M."/>
            <person name="Sun S."/>
            <person name="Cuomo C.A."/>
            <person name="Heitman J."/>
        </authorList>
    </citation>
    <scope>NUCLEOTIDE SEQUENCE</scope>
    <source>
        <strain evidence="3">CBS 10737</strain>
    </source>
</reference>
<feature type="compositionally biased region" description="Basic and acidic residues" evidence="1">
    <location>
        <begin position="317"/>
        <end position="326"/>
    </location>
</feature>
<keyword evidence="4" id="KW-1185">Reference proteome</keyword>
<feature type="compositionally biased region" description="Basic residues" evidence="1">
    <location>
        <begin position="718"/>
        <end position="730"/>
    </location>
</feature>
<dbReference type="GeneID" id="30174427"/>
<dbReference type="OrthoDB" id="2576242at2759"/>
<feature type="region of interest" description="Disordered" evidence="1">
    <location>
        <begin position="526"/>
        <end position="560"/>
    </location>
</feature>
<feature type="compositionally biased region" description="Low complexity" evidence="1">
    <location>
        <begin position="96"/>
        <end position="108"/>
    </location>
</feature>
<reference evidence="2" key="3">
    <citation type="submission" date="2016-07" db="EMBL/GenBank/DDBJ databases">
        <title>Evolution of pathogenesis and genome organization in the Tremellales.</title>
        <authorList>
            <person name="Cuomo C."/>
            <person name="Litvintseva A."/>
            <person name="Heitman J."/>
            <person name="Chen Y."/>
            <person name="Sun S."/>
            <person name="Springer D."/>
            <person name="Dromer F."/>
            <person name="Young S."/>
            <person name="Zeng Q."/>
            <person name="Chapman S."/>
            <person name="Gujja S."/>
            <person name="Saif S."/>
            <person name="Birren B."/>
        </authorList>
    </citation>
    <scope>NUCLEOTIDE SEQUENCE</scope>
    <source>
        <strain evidence="2">CBS 10737</strain>
    </source>
</reference>
<evidence type="ECO:0000313" key="4">
    <source>
        <dbReference type="Proteomes" id="UP000094020"/>
    </source>
</evidence>
<feature type="region of interest" description="Disordered" evidence="1">
    <location>
        <begin position="618"/>
        <end position="730"/>
    </location>
</feature>
<feature type="compositionally biased region" description="Basic and acidic residues" evidence="1">
    <location>
        <begin position="650"/>
        <end position="662"/>
    </location>
</feature>